<evidence type="ECO:0000256" key="2">
    <source>
        <dbReference type="SAM" id="MobiDB-lite"/>
    </source>
</evidence>
<evidence type="ECO:0000313" key="4">
    <source>
        <dbReference type="Proteomes" id="UP001642464"/>
    </source>
</evidence>
<feature type="region of interest" description="Disordered" evidence="2">
    <location>
        <begin position="439"/>
        <end position="476"/>
    </location>
</feature>
<feature type="coiled-coil region" evidence="1">
    <location>
        <begin position="21"/>
        <end position="48"/>
    </location>
</feature>
<feature type="compositionally biased region" description="Basic and acidic residues" evidence="2">
    <location>
        <begin position="465"/>
        <end position="475"/>
    </location>
</feature>
<sequence length="1081" mass="122197">MSQGASTTSRVWSCQTLADGVDNIAALAKKYEEEEYELEQRIKELEQNGQSHCEPTRAATPEQAPTILDLSLEQPEIVDIADAETIPGTDEELRAQGVHVPPRELHPEQTGDKEAARPVATPTRATRSEAAPTPAEREAAVPPSKLKKKTRQALLVEAAKARLRRMCAKHKTKRSLDVPEFVVEQWRSNDQTSMARLLMENNWSKESFIAQLEIIVRKKATIKVSIEEMWVSEQEMRDDLRWKPPRIAGAKKACEAKRATHIRENDYDGVTEYYVKVREKGLRDEEQTQEEIHRKLEKVTDGPVLDDKALDGLERMKARQAAVAAEPGTKHNGQEAETKLALKRFLDSLLQKSGKIRGLIRELSEQYSSADSTASNVAKLREQLKLMDSEYDSCQSVQVYGEINNWNAEFVQKATKAMNKATETCSKAVGLEMKIRSAKKYEKKDPGSEKAKEKKEKKDKKRDKKEKTGKAKADGTEGAGAALRVLSGDIGEGATSCRAAIRTAKGLVSDFGESAKHCSPGLSELAACREDHSERGVHSIIEKYNLSVPIPLTVLPKAPGVIYPGEMRGLSLCDWAQWLVDLNLWHIHVGLAEADSRREQKILSKFWKRFRAIKPTHEVFKLADSGRLDLTRCCPMMVHGDEGRGRKKSGFLVVSVNSYLGLGTQEANLARERGELPREYARMMLNYVGSPFCHRILLAVLPKMFGDHEAFLSIMDFVAAECKKMLLQGVRDRSGRTFTMCILHNTGDWQWHVKAGNLVRSYANVQKRPQTADSNPKGICHLCRAGQRGIDWEGYRADSEPRWYRSMYEEDPFGNPRPALNTIPHVPQEQPGFYTYDLFHTFHLGIGKSFVAGCLALASEQMEASQADARFAELTELYFAFCAEHHVVSYLSGISRSTIGWPDSSSFPNGQWSKGHLTRSLSDFFMWWAEQHDLSHHRLLAKCKETNLLISHCMKRLYSRDVWLSRNDATFVSTTALQFLEGYSCLATMAYNEDKNLFPHMPKGHSMHHIFYDLKVLLMSSPHAEWFLSPLCHSVQIHEDWVGRCSRLARRVAAGQVVLRVLQRNLQACYKHFREQGYLKE</sequence>
<dbReference type="EMBL" id="CAXAMM010043572">
    <property type="protein sequence ID" value="CAK9110639.1"/>
    <property type="molecule type" value="Genomic_DNA"/>
</dbReference>
<evidence type="ECO:0000313" key="3">
    <source>
        <dbReference type="EMBL" id="CAK9110639.1"/>
    </source>
</evidence>
<proteinExistence type="predicted"/>
<feature type="compositionally biased region" description="Basic and acidic residues" evidence="2">
    <location>
        <begin position="439"/>
        <end position="456"/>
    </location>
</feature>
<name>A0ABP0SE39_9DINO</name>
<feature type="region of interest" description="Disordered" evidence="2">
    <location>
        <begin position="102"/>
        <end position="149"/>
    </location>
</feature>
<organism evidence="3 4">
    <name type="scientific">Durusdinium trenchii</name>
    <dbReference type="NCBI Taxonomy" id="1381693"/>
    <lineage>
        <taxon>Eukaryota</taxon>
        <taxon>Sar</taxon>
        <taxon>Alveolata</taxon>
        <taxon>Dinophyceae</taxon>
        <taxon>Suessiales</taxon>
        <taxon>Symbiodiniaceae</taxon>
        <taxon>Durusdinium</taxon>
    </lineage>
</organism>
<evidence type="ECO:0000256" key="1">
    <source>
        <dbReference type="SAM" id="Coils"/>
    </source>
</evidence>
<dbReference type="Proteomes" id="UP001642464">
    <property type="component" value="Unassembled WGS sequence"/>
</dbReference>
<keyword evidence="1" id="KW-0175">Coiled coil</keyword>
<reference evidence="3 4" key="1">
    <citation type="submission" date="2024-02" db="EMBL/GenBank/DDBJ databases">
        <authorList>
            <person name="Chen Y."/>
            <person name="Shah S."/>
            <person name="Dougan E. K."/>
            <person name="Thang M."/>
            <person name="Chan C."/>
        </authorList>
    </citation>
    <scope>NUCLEOTIDE SEQUENCE [LARGE SCALE GENOMIC DNA]</scope>
</reference>
<gene>
    <name evidence="3" type="ORF">SCF082_LOCUS51373</name>
</gene>
<feature type="compositionally biased region" description="Low complexity" evidence="2">
    <location>
        <begin position="117"/>
        <end position="134"/>
    </location>
</feature>
<protein>
    <submittedName>
        <fullName evidence="3">Uncharacterized protein</fullName>
    </submittedName>
</protein>
<comment type="caution">
    <text evidence="3">The sequence shown here is derived from an EMBL/GenBank/DDBJ whole genome shotgun (WGS) entry which is preliminary data.</text>
</comment>
<feature type="compositionally biased region" description="Basic and acidic residues" evidence="2">
    <location>
        <begin position="102"/>
        <end position="116"/>
    </location>
</feature>
<accession>A0ABP0SE39</accession>
<keyword evidence="4" id="KW-1185">Reference proteome</keyword>